<dbReference type="InterPro" id="IPR008949">
    <property type="entry name" value="Isoprenoid_synthase_dom_sf"/>
</dbReference>
<dbReference type="EMBL" id="JAGMWT010000008">
    <property type="protein sequence ID" value="KAH7123605.1"/>
    <property type="molecule type" value="Genomic_DNA"/>
</dbReference>
<name>A0A9P9ILJ6_9PLEO</name>
<dbReference type="Pfam" id="PF19086">
    <property type="entry name" value="Terpene_syn_C_2"/>
    <property type="match status" value="1"/>
</dbReference>
<dbReference type="AlphaFoldDB" id="A0A9P9ILJ6"/>
<dbReference type="Gene3D" id="1.10.600.10">
    <property type="entry name" value="Farnesyl Diphosphate Synthase"/>
    <property type="match status" value="1"/>
</dbReference>
<reference evidence="1" key="1">
    <citation type="journal article" date="2021" name="Nat. Commun.">
        <title>Genetic determinants of endophytism in the Arabidopsis root mycobiome.</title>
        <authorList>
            <person name="Mesny F."/>
            <person name="Miyauchi S."/>
            <person name="Thiergart T."/>
            <person name="Pickel B."/>
            <person name="Atanasova L."/>
            <person name="Karlsson M."/>
            <person name="Huettel B."/>
            <person name="Barry K.W."/>
            <person name="Haridas S."/>
            <person name="Chen C."/>
            <person name="Bauer D."/>
            <person name="Andreopoulos W."/>
            <person name="Pangilinan J."/>
            <person name="LaButti K."/>
            <person name="Riley R."/>
            <person name="Lipzen A."/>
            <person name="Clum A."/>
            <person name="Drula E."/>
            <person name="Henrissat B."/>
            <person name="Kohler A."/>
            <person name="Grigoriev I.V."/>
            <person name="Martin F.M."/>
            <person name="Hacquard S."/>
        </authorList>
    </citation>
    <scope>NUCLEOTIDE SEQUENCE</scope>
    <source>
        <strain evidence="1">MPI-CAGE-CH-0243</strain>
    </source>
</reference>
<proteinExistence type="predicted"/>
<keyword evidence="2" id="KW-1185">Reference proteome</keyword>
<dbReference type="SUPFAM" id="SSF48576">
    <property type="entry name" value="Terpenoid synthases"/>
    <property type="match status" value="1"/>
</dbReference>
<comment type="caution">
    <text evidence="1">The sequence shown here is derived from an EMBL/GenBank/DDBJ whole genome shotgun (WGS) entry which is preliminary data.</text>
</comment>
<evidence type="ECO:0000313" key="1">
    <source>
        <dbReference type="EMBL" id="KAH7123605.1"/>
    </source>
</evidence>
<dbReference type="Proteomes" id="UP000700596">
    <property type="component" value="Unassembled WGS sequence"/>
</dbReference>
<dbReference type="OrthoDB" id="6921389at2759"/>
<protein>
    <submittedName>
        <fullName evidence="1">Isoprenoid synthase domain-containing protein</fullName>
    </submittedName>
</protein>
<accession>A0A9P9ILJ6</accession>
<organism evidence="1 2">
    <name type="scientific">Dendryphion nanum</name>
    <dbReference type="NCBI Taxonomy" id="256645"/>
    <lineage>
        <taxon>Eukaryota</taxon>
        <taxon>Fungi</taxon>
        <taxon>Dikarya</taxon>
        <taxon>Ascomycota</taxon>
        <taxon>Pezizomycotina</taxon>
        <taxon>Dothideomycetes</taxon>
        <taxon>Pleosporomycetidae</taxon>
        <taxon>Pleosporales</taxon>
        <taxon>Torulaceae</taxon>
        <taxon>Dendryphion</taxon>
    </lineage>
</organism>
<sequence length="376" mass="42984">MIKQLPVTSSDDSTSYAIDITQYDTHGLCSNYTLRRHNHESISNVGTHQAHEDWQQRIGRINPSQFGGANPRNGNFTALVLPLIKPERVQLTAYVLEYAFLYDNVVELQRGRGKDKNNGDCKRKDIHLGDPRLGMKKMQADILDQLNAINSVGTRRVERVWKEMVATTMREQDKCFGSLKEYVDFRIVDAGALFVEAMMLWGMDMELTPDEDERLAPIVKPCYAALGLANDYFSFDWEYAEFKYQTAAYITSCSLREDADTFTNSVWLMMRWTNTDIVGAKDIIRGATAEYEAEFLTRCDGFLQGLGQGEVDEKLKIYLRALQYQVPGNMVWSVNCPRYHPAFRYDANAGLEDMLTEKYREDAVQPSSAYRATKEV</sequence>
<evidence type="ECO:0000313" key="2">
    <source>
        <dbReference type="Proteomes" id="UP000700596"/>
    </source>
</evidence>
<gene>
    <name evidence="1" type="ORF">B0J11DRAFT_615168</name>
</gene>